<dbReference type="AlphaFoldDB" id="A0A829VZ21"/>
<gene>
    <name evidence="2" type="ORF">Ccl03g_09100</name>
</gene>
<proteinExistence type="predicted"/>
<evidence type="ECO:0000313" key="3">
    <source>
        <dbReference type="Proteomes" id="UP000315200"/>
    </source>
</evidence>
<comment type="caution">
    <text evidence="2">The sequence shown here is derived from an EMBL/GenBank/DDBJ whole genome shotgun (WGS) entry which is preliminary data.</text>
</comment>
<name>A0A829VZ21_9FIRM</name>
<reference evidence="2 3" key="1">
    <citation type="submission" date="2019-06" db="EMBL/GenBank/DDBJ databases">
        <title>Draft genome sequence of [Clostridium] clostridioforme NBRC 113352.</title>
        <authorList>
            <person name="Miura T."/>
            <person name="Furukawa M."/>
            <person name="Shimamura M."/>
            <person name="Ohyama Y."/>
            <person name="Yamazoe A."/>
            <person name="Kawasaki H."/>
        </authorList>
    </citation>
    <scope>NUCLEOTIDE SEQUENCE [LARGE SCALE GENOMIC DNA]</scope>
    <source>
        <strain evidence="2 3">NBRC 113352</strain>
    </source>
</reference>
<keyword evidence="1" id="KW-0175">Coiled coil</keyword>
<accession>A0A829VZ21</accession>
<dbReference type="EMBL" id="BJLB01000001">
    <property type="protein sequence ID" value="GEA35197.1"/>
    <property type="molecule type" value="Genomic_DNA"/>
</dbReference>
<evidence type="ECO:0000313" key="2">
    <source>
        <dbReference type="EMBL" id="GEA35197.1"/>
    </source>
</evidence>
<dbReference type="InterPro" id="IPR026989">
    <property type="entry name" value="TnpV"/>
</dbReference>
<feature type="coiled-coil region" evidence="1">
    <location>
        <begin position="55"/>
        <end position="89"/>
    </location>
</feature>
<dbReference type="Proteomes" id="UP000315200">
    <property type="component" value="Unassembled WGS sequence"/>
</dbReference>
<sequence>MNLTYEKNGDYLIPMLQMDEQPEGMLTKYGLMRKNYLQEHKKGIYTGLLLKGKLKEHLLTIQEQAEQRMELLTAQMAKAEGVTEELKAADQMKWVGMMNNIRHSAEEIVLKELIYSL</sequence>
<organism evidence="2 3">
    <name type="scientific">Enterocloster clostridioformis</name>
    <dbReference type="NCBI Taxonomy" id="1531"/>
    <lineage>
        <taxon>Bacteria</taxon>
        <taxon>Bacillati</taxon>
        <taxon>Bacillota</taxon>
        <taxon>Clostridia</taxon>
        <taxon>Lachnospirales</taxon>
        <taxon>Lachnospiraceae</taxon>
        <taxon>Enterocloster</taxon>
    </lineage>
</organism>
<protein>
    <submittedName>
        <fullName evidence="2">TnpV protein</fullName>
    </submittedName>
</protein>
<dbReference type="Pfam" id="PF14198">
    <property type="entry name" value="TnpV"/>
    <property type="match status" value="1"/>
</dbReference>
<evidence type="ECO:0000256" key="1">
    <source>
        <dbReference type="SAM" id="Coils"/>
    </source>
</evidence>